<dbReference type="OMA" id="PSPMCRE"/>
<feature type="region of interest" description="Disordered" evidence="8">
    <location>
        <begin position="2843"/>
        <end position="2867"/>
    </location>
</feature>
<sequence>MSLNANAGASSRPLTASDLLHFATALSTATAKEDAPKQNPGTPANPVQKIDPKWIDIVLGKDDAVRMRECGEVLSKESSTVDEMVVALDELELLVESSDNANNMTVLKLYPPVMAVSKHVSPRLRSMALWVLGTVTQNNPEGQRQFLEAGGLSGAVEALADADSEVRARAVYAISGALKRNAVAVSQFKSLRGFDHLVSVLRGSIETLTKAVPDPSENGETAKNNNLSLARKIVFLLRNVIVDEATERGLGDSSHRTAVPTNSATPLLIEMPSLPHSQNSTAGTVNVATDSAPTTDFPSAILLGLSVLPLISTIVRQVRDSDLVSKSLELAQELIKVRRDILSSGGYRESVVGLRQTVKDLQTGGWDEVDVDELNEQLFAIPMATSRIRLESTLRSLNESFKGSGNTDPVKGFVSDARSLADDAVAFWKELPDSDFGTLVSETMIEYCRVERLENNSFRLLVLMLVSCNSREAGFVSALLFDTKTGALKFVDTTRSSQADANKVLLNLVENHVRRAGKLVVDHVKYIKDTCWVIYNVEQNNKIRTGCLDILAALIETEGLVADPKALGIDEVYERLSNQFVVQIKKLGVTVKISLLILLSDIARYHASVLTSQKLVQLVTWVCQTADELKNKDDASEKLLAGAMTCLTNVLFSCPWESLAESQRSQVTNLMWSAIDRAPLERKNYLYLKAGLNFLTNHARLVRESLFEKFVKPVTDSRLCFWNAHSILPTQITHAIGDPSADRRRSKACLKHQFLVSNFIKVLRDVTNKEGKDVDVRYVAFCVRSFGALARPLKSMDGVTVSDVFLQLDRAVSLFYADPTIVTDDAVQYLGSYMQGLGHVIDELDHVGFGEMSTIGTLSFQAVMFGLYKKGLLRSFWPNMASRVLILTCTDTPAPLTTSSDVEAQGNVKEDVPQNVEPADDPTMDPAIANLVEDENVQDHEIPVEESPELEADLPPHSHTIYMTFWKTIFADTLVKKEAQSGGEMYEWEGFFEEVYDIAARVFIAFPERLDFNTIIREPNEDGVQVSQNRTTMPPSGDLSALVPVQPKDFNLFLNYVSFCDRYFKEVRAQQFTKWISPAADSWGGMATQFPLVSGFYKLLSICMVHCTERDVFQSALKVTSNNNDATSSSVYNGDSVVGAMSLQLSALLEDVLARMKLFQGDLLASCLRFVLATPPELVSLSSFSEPLQMAFQLGLSHPEIADLGVDCLERCIARFSFAKMRIVLEDVLPSLYPYLITDARQYEFDANGGRSDAGGGKAKVSEPLLSNAKRRKDDSGETESTLKLLQRRIASFLGALGGNSHLVLPPAKLRSADGMLAWDPDRKLIYTLPFPNMQVELTYDEILPRVVKLAEESPARKTKIAAGELLHAMILHMVGTSAHSVKDATGESKICELFQGRLTNYYQKIVPVMLRLAIDNDPVIRALFKPLTMGLIHWFTNNAKFESSDTMIMLNACVDAVSAQGQLREFGGECLAEFLAWSIRRTTQDSDVINAKSLFLRLYLLCKDPAPLKRLGADGDSPEIDIRQVFEVFNFFEPPVRPALRTWVANGTNPIDILEVPQGTMADWLLVASEGYGFLLYHDAISPRDIFASPKSLLLQRCDAFLATSLCWTEGVHTPEWHDVFAAETKTLAHRKVALLTSVLRFVSVFVRKLPQASESELATFPLFQEHVFSVLARYLLESDFLGLGPYLREARDDLLSLIRELVPLFKHRFPRGMRHFTETAKNILLNQRSWELTIDPLNVLVHAKAFERILLLHDLELAEETLLAVESVSAITSALFKTLHFLRSPSDPAFLRLGSATLRLLFPHQEAREKLVVDYFACSPSQSSSFFNTYKDVICRELARNLGRYTTERILGLLSSSQRWSEMVSATADQIAVTPPSTRSSVAKVFLQELTREMRILKSLNLAADRSSLHLIKKVIKLDHTFPQWKCSTEIGQFLADKYLSFFATDIPMGMKSDALEIVDVFLSEKVIKAISSQGGWLPLLRALIRQVCRMADHAFKNKFSAAIPGIVKRMNEENLTSFLGFCCESVSPSPDAEIFLWDEEKPIETRRRMVELVMAVAVRSTTKEMILMKVFERHIGTIANMITAAPSSSTTTAAGLQLKACCFNVLEMTQNFDRLGATWNATQKFVGFVTRTSYGAIFEKGLYFTSASVKVTNEQPYFELLFKIRKESRTTVWKHLVDTSSVLRLDDAQPASFVKARLDEYRSRLDTEAAIPRKDSRKNYYLPSVFLSNSSLADDIPFVPESLKSDSSLTHIEPSRSAKESTRYERPFDFIELDQINDNPCMRAVLELIWNLRKRFPLASGVVGGRKPSWMEEIYKEVNAPDTHVNVRLFLVKIIINYPEAFEGHAADWSPVLMKMVIESEKFGQGLNYYVVDLCILLLSWSVSSPILDDSDLINEFMVSELIQTSGDVADPRQHFLVRNAYVTGETQITRNNIKIVQEFMELWKTVLVLPSPHLIRYIENDTSAIAGLSILNSFLVNGVTPNADLTEDLGSRLFENLCLRMKSKSKREYIAAAYIAGLWLSKDSENTRLHDLLSSVVEDVAGDRNQRNHYLVLLYHISRELSAFVVGHISRVLFLFPSLNRGEDKALALQVLARVQDTHNIKEIFGALKGRFLMSALVHRDDVVQAGALEVLINCASVIDQGALEIMLPSLEDVFVDHPSTTCRTAFYGLITSLLEREIWNGTTISQLRAVLLKGLTDPSAKLRESVTGFWRDHITTDVPGALGQITGDLYHSKIDGLFLHHATYLLLGLLESSPAFNAPLFKDGLPHATFHEWSMIVGSAAAQSSLQPLFASTLSQVPVRLLPKGAIRETQVGPPIFTPTITLARQSLESMSASLTSASLGGALGPRSSTQQRKQQTQQQRENDFAHLRRRFEKRTRSQEEQVFTRRAYAQKSKDLRRLVLEKETRERGVNLTRSYRFGDLPDICIPNSDMIKPLQSLATLDNEVASLVFIHVVLGVCLVVERDFKFWGCMDAFYFPFIRIQRTMLEKEYLRCPPALIASSNRDALTFDIGILSVEAIIDDGVVALPSAKRRRKDVDPPTAMVLSGDWLQITSLYRSMGDMDVVRATAEFKLAPQGSMYQKSVAAEMSGNLEDAFESLKSQLEDSSQTMEDYQYVKKRKFLDENFMEVCAKLGEWNVISSYSERIGDMWNDSDKTRLVCKDVYIKYYIRSHLRETDNPKTSEHFETFLSDALKDDGKRLFLEQRYPADVAEKFITSGDGLRGRFYSRLAIDGFLKEFAQLHPSAVQPRLTLLGELQRTREAVEFLDFDDGMKQNAKSSGLSLVENKFSSWRTRFPRDSDPIEAWDVIVSARTKFLGSIDSGERAMDVDGATNGSTSVTSVVNGLKCGIYIKAAGAALLGNSFRWGYDLLKSARSLGHDRVDNALLRVKLNLQSVVNQTQNMEALDIAQTRATAIVSLLDILGKAKNEASSKTSSLFAKLLLQEVDCLDALNDPIINTDTMEIAYRGYQSISSRTEIKKSWIYSAMKKTSDEFASDIQRHQFEGLDQAVNIFLEHGTEIVDVGKPTFGASQFQLARLCDRTLRWLETSEEKKTLALFEERHRYANVMIDRVLWGMSHLKEEAIRLFPRLLQLLELYNISDSFEHRCQAKIIPSWTFLRWIPQLAARLNQSVGRRIIDVLNKLAQDYPRALYHQMVISKEQFLYAPERPDAQSEINLEKLLDATRSPLTDVFVEELEKLSEPKDFWKAFLGDVRPADVTSYRLKEAYDSRPEVASLKIETSFGKLRKYLTSQSLGREHEEYAKILRPLAESVFGSNGANLRRMSPKQIIEAARGVEQKFPKSNKEHGVGSSGKVALNRYSPWLEDYDAFRNFPEASKKFCQNRSTISNTASLISFWNFPVSMKVCKSRTWRKLYTLQDLETPYSACLQFDDQSDWKYVASMKKVTWFWLRASVKTADNRLEVVTYKVIPMTLSLGILEWVEHTRPLGDCIKSMCGDEIYNRGAANMNRWVIANSGRSTGTLADHYIALMAKVNGDQLSRSYINSVHLYPSKSYLRDFLYRMAVTPEAFLNIRYNFTKSLAALSIATYLLGIGDRHLENHLIDVKSFQTTLCLKSGRIVAIDFGHAFGQICHGKPPYTRVDAFPPDTPNGRRLKPSWKGHSSEAINDHYTVW</sequence>
<dbReference type="SMART" id="SM01344">
    <property type="entry name" value="NUC194"/>
    <property type="match status" value="1"/>
</dbReference>
<evidence type="ECO:0000256" key="1">
    <source>
        <dbReference type="ARBA" id="ARBA00004604"/>
    </source>
</evidence>
<evidence type="ECO:0000256" key="6">
    <source>
        <dbReference type="ARBA" id="ARBA00022777"/>
    </source>
</evidence>
<dbReference type="PROSITE" id="PS50290">
    <property type="entry name" value="PI3_4_KINASE_3"/>
    <property type="match status" value="1"/>
</dbReference>
<evidence type="ECO:0000256" key="2">
    <source>
        <dbReference type="ARBA" id="ARBA00011045"/>
    </source>
</evidence>
<dbReference type="GO" id="GO:0006303">
    <property type="term" value="P:double-strand break repair via nonhomologous end joining"/>
    <property type="evidence" value="ECO:0007669"/>
    <property type="project" value="InterPro"/>
</dbReference>
<dbReference type="EMBL" id="KQ965737">
    <property type="protein sequence ID" value="KXS19826.1"/>
    <property type="molecule type" value="Genomic_DNA"/>
</dbReference>
<dbReference type="GO" id="GO:0000723">
    <property type="term" value="P:telomere maintenance"/>
    <property type="evidence" value="ECO:0007669"/>
    <property type="project" value="TreeGrafter"/>
</dbReference>
<dbReference type="Pfam" id="PF19704">
    <property type="entry name" value="DNAPKcs_CC5"/>
    <property type="match status" value="2"/>
</dbReference>
<dbReference type="InterPro" id="IPR046804">
    <property type="entry name" value="DNA-PKcs_N"/>
</dbReference>
<dbReference type="PANTHER" id="PTHR11139">
    <property type="entry name" value="ATAXIA TELANGIECTASIA MUTATED ATM -RELATED"/>
    <property type="match status" value="1"/>
</dbReference>
<feature type="domain" description="PI3K/PI4K catalytic" evidence="9">
    <location>
        <begin position="3861"/>
        <end position="4134"/>
    </location>
</feature>
<dbReference type="OrthoDB" id="381190at2759"/>
<feature type="domain" description="FAT" evidence="10">
    <location>
        <begin position="3192"/>
        <end position="3664"/>
    </location>
</feature>
<dbReference type="InterPro" id="IPR000403">
    <property type="entry name" value="PI3/4_kinase_cat_dom"/>
</dbReference>
<dbReference type="InterPro" id="IPR036940">
    <property type="entry name" value="PI3/4_kinase_cat_sf"/>
</dbReference>
<dbReference type="Pfam" id="PF00454">
    <property type="entry name" value="PI3_PI4_kinase"/>
    <property type="match status" value="1"/>
</dbReference>
<dbReference type="Pfam" id="PF08609">
    <property type="entry name" value="Fes1"/>
    <property type="match status" value="1"/>
</dbReference>
<dbReference type="GO" id="GO:0004674">
    <property type="term" value="F:protein serine/threonine kinase activity"/>
    <property type="evidence" value="ECO:0007669"/>
    <property type="project" value="TreeGrafter"/>
</dbReference>
<name>A0A139ASW7_GONPJ</name>
<keyword evidence="7" id="KW-0234">DNA repair</keyword>
<dbReference type="InterPro" id="IPR046803">
    <property type="entry name" value="DNAPKcs_CC1-2"/>
</dbReference>
<dbReference type="InterPro" id="IPR011009">
    <property type="entry name" value="Kinase-like_dom_sf"/>
</dbReference>
<dbReference type="Pfam" id="PF20500">
    <property type="entry name" value="DNA-PKcs_N"/>
    <property type="match status" value="1"/>
</dbReference>
<dbReference type="Gene3D" id="1.10.1070.11">
    <property type="entry name" value="Phosphatidylinositol 3-/4-kinase, catalytic domain"/>
    <property type="match status" value="1"/>
</dbReference>
<keyword evidence="5" id="KW-0808">Transferase</keyword>
<dbReference type="InterPro" id="IPR018936">
    <property type="entry name" value="PI3/4_kinase_CS"/>
</dbReference>
<dbReference type="PANTHER" id="PTHR11139:SF68">
    <property type="entry name" value="DNA-DEPENDENT PROTEIN KINASE CATALYTIC SUBUNIT"/>
    <property type="match status" value="1"/>
</dbReference>
<dbReference type="InterPro" id="IPR014009">
    <property type="entry name" value="PIK_FAT"/>
</dbReference>
<dbReference type="InterPro" id="IPR013918">
    <property type="entry name" value="Nucleotide_exch_fac_Fes1"/>
</dbReference>
<dbReference type="Pfam" id="PF08163">
    <property type="entry name" value="DNAPKcs_CC3"/>
    <property type="match status" value="1"/>
</dbReference>
<gene>
    <name evidence="11" type="ORF">M427DRAFT_41671</name>
</gene>
<dbReference type="PROSITE" id="PS00916">
    <property type="entry name" value="PI3_4_KINASE_2"/>
    <property type="match status" value="1"/>
</dbReference>
<dbReference type="InterPro" id="IPR045581">
    <property type="entry name" value="DNAPKcs_CC5"/>
</dbReference>
<evidence type="ECO:0000259" key="9">
    <source>
        <dbReference type="PROSITE" id="PS50290"/>
    </source>
</evidence>
<dbReference type="Pfam" id="PF20502">
    <property type="entry name" value="DNAPKcs_CC1-2"/>
    <property type="match status" value="1"/>
</dbReference>
<dbReference type="PROSITE" id="PS51189">
    <property type="entry name" value="FAT"/>
    <property type="match status" value="1"/>
</dbReference>
<comment type="subcellular location">
    <subcellularLocation>
        <location evidence="1">Nucleus</location>
        <location evidence="1">Nucleolus</location>
    </subcellularLocation>
</comment>
<keyword evidence="12" id="KW-1185">Reference proteome</keyword>
<evidence type="ECO:0000256" key="7">
    <source>
        <dbReference type="ARBA" id="ARBA00023204"/>
    </source>
</evidence>
<dbReference type="InterPro" id="IPR012582">
    <property type="entry name" value="DNAPKcs_CC3"/>
</dbReference>
<dbReference type="InterPro" id="IPR016024">
    <property type="entry name" value="ARM-type_fold"/>
</dbReference>
<accession>A0A139ASW7</accession>
<dbReference type="SUPFAM" id="SSF56112">
    <property type="entry name" value="Protein kinase-like (PK-like)"/>
    <property type="match status" value="1"/>
</dbReference>
<reference evidence="11 12" key="1">
    <citation type="journal article" date="2015" name="Genome Biol. Evol.">
        <title>Phylogenomic analyses indicate that early fungi evolved digesting cell walls of algal ancestors of land plants.</title>
        <authorList>
            <person name="Chang Y."/>
            <person name="Wang S."/>
            <person name="Sekimoto S."/>
            <person name="Aerts A.L."/>
            <person name="Choi C."/>
            <person name="Clum A."/>
            <person name="LaButti K.M."/>
            <person name="Lindquist E.A."/>
            <person name="Yee Ngan C."/>
            <person name="Ohm R.A."/>
            <person name="Salamov A.A."/>
            <person name="Grigoriev I.V."/>
            <person name="Spatafora J.W."/>
            <person name="Berbee M.L."/>
        </authorList>
    </citation>
    <scope>NUCLEOTIDE SEQUENCE [LARGE SCALE GENOMIC DNA]</scope>
    <source>
        <strain evidence="11 12">JEL478</strain>
    </source>
</reference>
<protein>
    <recommendedName>
        <fullName evidence="3">DNA-dependent protein kinase catalytic subunit</fullName>
    </recommendedName>
</protein>
<organism evidence="11 12">
    <name type="scientific">Gonapodya prolifera (strain JEL478)</name>
    <name type="common">Monoblepharis prolifera</name>
    <dbReference type="NCBI Taxonomy" id="1344416"/>
    <lineage>
        <taxon>Eukaryota</taxon>
        <taxon>Fungi</taxon>
        <taxon>Fungi incertae sedis</taxon>
        <taxon>Chytridiomycota</taxon>
        <taxon>Chytridiomycota incertae sedis</taxon>
        <taxon>Monoblepharidomycetes</taxon>
        <taxon>Monoblepharidales</taxon>
        <taxon>Gonapodyaceae</taxon>
        <taxon>Gonapodya</taxon>
    </lineage>
</organism>
<dbReference type="SUPFAM" id="SSF48371">
    <property type="entry name" value="ARM repeat"/>
    <property type="match status" value="3"/>
</dbReference>
<dbReference type="InterPro" id="IPR011989">
    <property type="entry name" value="ARM-like"/>
</dbReference>
<evidence type="ECO:0000313" key="12">
    <source>
        <dbReference type="Proteomes" id="UP000070544"/>
    </source>
</evidence>
<evidence type="ECO:0000313" key="11">
    <source>
        <dbReference type="EMBL" id="KXS19826.1"/>
    </source>
</evidence>
<evidence type="ECO:0000256" key="5">
    <source>
        <dbReference type="ARBA" id="ARBA00022679"/>
    </source>
</evidence>
<keyword evidence="6" id="KW-0418">Kinase</keyword>
<dbReference type="GO" id="GO:0005730">
    <property type="term" value="C:nucleolus"/>
    <property type="evidence" value="ECO:0007669"/>
    <property type="project" value="UniProtKB-SubCell"/>
</dbReference>
<evidence type="ECO:0000259" key="10">
    <source>
        <dbReference type="PROSITE" id="PS51189"/>
    </source>
</evidence>
<dbReference type="Gene3D" id="1.25.10.10">
    <property type="entry name" value="Leucine-rich Repeat Variant"/>
    <property type="match status" value="1"/>
</dbReference>
<dbReference type="InterPro" id="IPR050517">
    <property type="entry name" value="DDR_Repair_Kinase"/>
</dbReference>
<evidence type="ECO:0000256" key="4">
    <source>
        <dbReference type="ARBA" id="ARBA00022553"/>
    </source>
</evidence>
<dbReference type="STRING" id="1344416.A0A139ASW7"/>
<dbReference type="Pfam" id="PF02259">
    <property type="entry name" value="FAT"/>
    <property type="match status" value="1"/>
</dbReference>
<feature type="compositionally biased region" description="Low complexity" evidence="8">
    <location>
        <begin position="2843"/>
        <end position="2865"/>
    </location>
</feature>
<feature type="region of interest" description="Disordered" evidence="8">
    <location>
        <begin position="1250"/>
        <end position="1279"/>
    </location>
</feature>
<evidence type="ECO:0000256" key="3">
    <source>
        <dbReference type="ARBA" id="ARBA00018077"/>
    </source>
</evidence>
<keyword evidence="4" id="KW-0597">Phosphoprotein</keyword>
<evidence type="ECO:0000256" key="8">
    <source>
        <dbReference type="SAM" id="MobiDB-lite"/>
    </source>
</evidence>
<proteinExistence type="inferred from homology"/>
<dbReference type="Proteomes" id="UP000070544">
    <property type="component" value="Unassembled WGS sequence"/>
</dbReference>
<comment type="similarity">
    <text evidence="2">Belongs to the FES1 family.</text>
</comment>
<dbReference type="InterPro" id="IPR003151">
    <property type="entry name" value="PIK-rel_kinase_FAT"/>
</dbReference>
<keyword evidence="7" id="KW-0227">DNA damage</keyword>